<feature type="transmembrane region" description="Helical" evidence="1">
    <location>
        <begin position="249"/>
        <end position="270"/>
    </location>
</feature>
<dbReference type="RefSeq" id="WP_120571327.1">
    <property type="nucleotide sequence ID" value="NZ_CP024087.1"/>
</dbReference>
<keyword evidence="1" id="KW-0472">Membrane</keyword>
<reference evidence="4 5" key="1">
    <citation type="submission" date="2017-10" db="EMBL/GenBank/DDBJ databases">
        <title>Integration of genomic and chemical information greatly accelerates assignment of the full stereostructure of myelolactone, a potent inhibitor of myeloma from a marine-derived Micromonospora.</title>
        <authorList>
            <person name="Kim M.C."/>
            <person name="Machado H."/>
            <person name="Jensen P.R."/>
            <person name="Fenical W."/>
        </authorList>
    </citation>
    <scope>NUCLEOTIDE SEQUENCE [LARGE SCALE GENOMIC DNA]</scope>
    <source>
        <strain evidence="4 5">CNY-010</strain>
    </source>
</reference>
<accession>A0A386WPP2</accession>
<evidence type="ECO:0000259" key="3">
    <source>
        <dbReference type="Pfam" id="PF14344"/>
    </source>
</evidence>
<dbReference type="Proteomes" id="UP000267804">
    <property type="component" value="Chromosome"/>
</dbReference>
<organism evidence="4 5">
    <name type="scientific">Micromonospora tulbaghiae</name>
    <dbReference type="NCBI Taxonomy" id="479978"/>
    <lineage>
        <taxon>Bacteria</taxon>
        <taxon>Bacillati</taxon>
        <taxon>Actinomycetota</taxon>
        <taxon>Actinomycetes</taxon>
        <taxon>Micromonosporales</taxon>
        <taxon>Micromonosporaceae</taxon>
        <taxon>Micromonospora</taxon>
    </lineage>
</organism>
<evidence type="ECO:0000256" key="2">
    <source>
        <dbReference type="SAM" id="SignalP"/>
    </source>
</evidence>
<proteinExistence type="predicted"/>
<feature type="chain" id="PRO_5017226117" description="DUF4397 domain-containing protein" evidence="2">
    <location>
        <begin position="34"/>
        <end position="277"/>
    </location>
</feature>
<evidence type="ECO:0000313" key="5">
    <source>
        <dbReference type="Proteomes" id="UP000267804"/>
    </source>
</evidence>
<feature type="signal peptide" evidence="2">
    <location>
        <begin position="1"/>
        <end position="33"/>
    </location>
</feature>
<gene>
    <name evidence="4" type="ORF">CSH63_18225</name>
</gene>
<keyword evidence="1" id="KW-0812">Transmembrane</keyword>
<dbReference type="KEGG" id="mtua:CSH63_18225"/>
<evidence type="ECO:0000256" key="1">
    <source>
        <dbReference type="SAM" id="Phobius"/>
    </source>
</evidence>
<feature type="domain" description="DUF4397" evidence="3">
    <location>
        <begin position="36"/>
        <end position="152"/>
    </location>
</feature>
<dbReference type="EMBL" id="CP024087">
    <property type="protein sequence ID" value="AYF29369.1"/>
    <property type="molecule type" value="Genomic_DNA"/>
</dbReference>
<protein>
    <recommendedName>
        <fullName evidence="3">DUF4397 domain-containing protein</fullName>
    </recommendedName>
</protein>
<name>A0A386WPP2_9ACTN</name>
<dbReference type="AlphaFoldDB" id="A0A386WPP2"/>
<dbReference type="InterPro" id="IPR025510">
    <property type="entry name" value="DUF4397"/>
</dbReference>
<dbReference type="Pfam" id="PF14344">
    <property type="entry name" value="DUF4397"/>
    <property type="match status" value="1"/>
</dbReference>
<keyword evidence="1" id="KW-1133">Transmembrane helix</keyword>
<keyword evidence="2" id="KW-0732">Signal</keyword>
<evidence type="ECO:0000313" key="4">
    <source>
        <dbReference type="EMBL" id="AYF29369.1"/>
    </source>
</evidence>
<sequence length="277" mass="27568">MQYAMFRRVAAGGAVAALTFAGVGAATMSPAYAASSKVSVVHGIPDTPVDVYVNGEKTLNNFKPGDVAGPLTLPEGEYDIALTKPGEAIDKAILKVDDAEVPGGANISLAAHLSAAGEPQITPFVNDVSKVGAGKARLIVRHTAAAPAVDVRAGGKPVFENLTNPKEAKADVAAGSVEADVVLAGTDTVAIGPADLNLKEGTATIVYAIGSAEAKNLNVVAQTISGLHSAPGGVPSGTGGQAGTGVDTWWYVLAGAGVLLLVGGGARVAATARAGRR</sequence>